<feature type="non-terminal residue" evidence="1">
    <location>
        <position position="88"/>
    </location>
</feature>
<dbReference type="GO" id="GO:0004559">
    <property type="term" value="F:alpha-mannosidase activity"/>
    <property type="evidence" value="ECO:0007669"/>
    <property type="project" value="TreeGrafter"/>
</dbReference>
<dbReference type="Proteomes" id="UP000243686">
    <property type="component" value="Unassembled WGS sequence"/>
</dbReference>
<dbReference type="InterPro" id="IPR050843">
    <property type="entry name" value="Glycosyl_Hydrlase_38"/>
</dbReference>
<organism evidence="1 2">
    <name type="scientific">Opisthorchis viverrini</name>
    <name type="common">Southeast Asian liver fluke</name>
    <dbReference type="NCBI Taxonomy" id="6198"/>
    <lineage>
        <taxon>Eukaryota</taxon>
        <taxon>Metazoa</taxon>
        <taxon>Spiralia</taxon>
        <taxon>Lophotrochozoa</taxon>
        <taxon>Platyhelminthes</taxon>
        <taxon>Trematoda</taxon>
        <taxon>Digenea</taxon>
        <taxon>Opisthorchiida</taxon>
        <taxon>Opisthorchiata</taxon>
        <taxon>Opisthorchiidae</taxon>
        <taxon>Opisthorchis</taxon>
    </lineage>
</organism>
<name>A0A1S8WNB0_OPIVI</name>
<dbReference type="EMBL" id="KV900092">
    <property type="protein sequence ID" value="OON15905.1"/>
    <property type="molecule type" value="Genomic_DNA"/>
</dbReference>
<gene>
    <name evidence="1" type="ORF">X801_08287</name>
</gene>
<dbReference type="SUPFAM" id="SSF74650">
    <property type="entry name" value="Galactose mutarotase-like"/>
    <property type="match status" value="1"/>
</dbReference>
<dbReference type="Gene3D" id="2.70.98.30">
    <property type="entry name" value="Golgi alpha-mannosidase II, domain 4"/>
    <property type="match status" value="1"/>
</dbReference>
<dbReference type="AlphaFoldDB" id="A0A1S8WNB0"/>
<dbReference type="PANTHER" id="PTHR11607:SF3">
    <property type="entry name" value="LYSOSOMAL ALPHA-MANNOSIDASE"/>
    <property type="match status" value="1"/>
</dbReference>
<evidence type="ECO:0000313" key="1">
    <source>
        <dbReference type="EMBL" id="OON15905.1"/>
    </source>
</evidence>
<sequence>MQQFIQRTYYDKLPLQGNLYPVTCAAFVEGFPEVRTDQRPVSDEDPHIRLTLLTAHAHGVTSTNAGELMVWLDRRTPQDDDRGLDSPL</sequence>
<dbReference type="GO" id="GO:0030246">
    <property type="term" value="F:carbohydrate binding"/>
    <property type="evidence" value="ECO:0007669"/>
    <property type="project" value="InterPro"/>
</dbReference>
<dbReference type="PANTHER" id="PTHR11607">
    <property type="entry name" value="ALPHA-MANNOSIDASE"/>
    <property type="match status" value="1"/>
</dbReference>
<protein>
    <submittedName>
        <fullName evidence="1">Uncharacterized protein</fullName>
    </submittedName>
</protein>
<dbReference type="InterPro" id="IPR011013">
    <property type="entry name" value="Gal_mutarotase_sf_dom"/>
</dbReference>
<accession>A0A1S8WNB0</accession>
<reference evidence="1 2" key="1">
    <citation type="submission" date="2015-03" db="EMBL/GenBank/DDBJ databases">
        <title>Draft genome of the nematode, Opisthorchis viverrini.</title>
        <authorList>
            <person name="Mitreva M."/>
        </authorList>
    </citation>
    <scope>NUCLEOTIDE SEQUENCE [LARGE SCALE GENOMIC DNA]</scope>
    <source>
        <strain evidence="1">Khon Kaen</strain>
    </source>
</reference>
<dbReference type="GO" id="GO:0005975">
    <property type="term" value="P:carbohydrate metabolic process"/>
    <property type="evidence" value="ECO:0007669"/>
    <property type="project" value="InterPro"/>
</dbReference>
<keyword evidence="2" id="KW-1185">Reference proteome</keyword>
<dbReference type="GO" id="GO:0000139">
    <property type="term" value="C:Golgi membrane"/>
    <property type="evidence" value="ECO:0007669"/>
    <property type="project" value="TreeGrafter"/>
</dbReference>
<proteinExistence type="predicted"/>
<evidence type="ECO:0000313" key="2">
    <source>
        <dbReference type="Proteomes" id="UP000243686"/>
    </source>
</evidence>
<dbReference type="GO" id="GO:0006491">
    <property type="term" value="P:N-glycan processing"/>
    <property type="evidence" value="ECO:0007669"/>
    <property type="project" value="TreeGrafter"/>
</dbReference>